<dbReference type="InterPro" id="IPR011701">
    <property type="entry name" value="MFS"/>
</dbReference>
<evidence type="ECO:0000313" key="8">
    <source>
        <dbReference type="Proteomes" id="UP000193749"/>
    </source>
</evidence>
<feature type="transmembrane region" description="Helical" evidence="5">
    <location>
        <begin position="136"/>
        <end position="159"/>
    </location>
</feature>
<dbReference type="EMBL" id="MLJI01000001">
    <property type="protein sequence ID" value="ORM94960.1"/>
    <property type="molecule type" value="Genomic_DNA"/>
</dbReference>
<feature type="transmembrane region" description="Helical" evidence="5">
    <location>
        <begin position="202"/>
        <end position="221"/>
    </location>
</feature>
<dbReference type="SUPFAM" id="SSF103473">
    <property type="entry name" value="MFS general substrate transporter"/>
    <property type="match status" value="1"/>
</dbReference>
<name>A0A1X1EY56_PANCY</name>
<dbReference type="InterPro" id="IPR036259">
    <property type="entry name" value="MFS_trans_sf"/>
</dbReference>
<keyword evidence="3 5" id="KW-1133">Transmembrane helix</keyword>
<reference evidence="7 8" key="1">
    <citation type="journal article" date="2017" name="Antonie Van Leeuwenhoek">
        <title>Phylogenomic resolution of the bacterial genus Pantoea and its relationship with Erwinia and Tatumella.</title>
        <authorList>
            <person name="Palmer M."/>
            <person name="Steenkamp E.T."/>
            <person name="Coetzee M.P."/>
            <person name="Chan W.Y."/>
            <person name="van Zyl E."/>
            <person name="De Maayer P."/>
            <person name="Coutinho T.A."/>
            <person name="Blom J."/>
            <person name="Smits T.H."/>
            <person name="Duffy B."/>
            <person name="Venter S.N."/>
        </authorList>
    </citation>
    <scope>NUCLEOTIDE SEQUENCE [LARGE SCALE GENOMIC DNA]</scope>
    <source>
        <strain evidence="7 8">LMG 2657</strain>
    </source>
</reference>
<keyword evidence="8" id="KW-1185">Reference proteome</keyword>
<dbReference type="OrthoDB" id="9807274at2"/>
<dbReference type="GO" id="GO:0016020">
    <property type="term" value="C:membrane"/>
    <property type="evidence" value="ECO:0007669"/>
    <property type="project" value="UniProtKB-SubCell"/>
</dbReference>
<feature type="transmembrane region" description="Helical" evidence="5">
    <location>
        <begin position="12"/>
        <end position="34"/>
    </location>
</feature>
<evidence type="ECO:0000256" key="4">
    <source>
        <dbReference type="ARBA" id="ARBA00023136"/>
    </source>
</evidence>
<feature type="transmembrane region" description="Helical" evidence="5">
    <location>
        <begin position="171"/>
        <end position="190"/>
    </location>
</feature>
<evidence type="ECO:0000256" key="5">
    <source>
        <dbReference type="SAM" id="Phobius"/>
    </source>
</evidence>
<dbReference type="PANTHER" id="PTHR42718:SF39">
    <property type="entry name" value="ACTINORHODIN TRANSPORTER-RELATED"/>
    <property type="match status" value="1"/>
</dbReference>
<comment type="subcellular location">
    <subcellularLocation>
        <location evidence="1">Membrane</location>
        <topology evidence="1">Multi-pass membrane protein</topology>
    </subcellularLocation>
</comment>
<feature type="transmembrane region" description="Helical" evidence="5">
    <location>
        <begin position="394"/>
        <end position="423"/>
    </location>
</feature>
<dbReference type="GO" id="GO:0022857">
    <property type="term" value="F:transmembrane transporter activity"/>
    <property type="evidence" value="ECO:0007669"/>
    <property type="project" value="InterPro"/>
</dbReference>
<dbReference type="Proteomes" id="UP000193749">
    <property type="component" value="Unassembled WGS sequence"/>
</dbReference>
<dbReference type="PRINTS" id="PR01036">
    <property type="entry name" value="TCRTETB"/>
</dbReference>
<evidence type="ECO:0000259" key="6">
    <source>
        <dbReference type="PROSITE" id="PS50850"/>
    </source>
</evidence>
<evidence type="ECO:0000256" key="2">
    <source>
        <dbReference type="ARBA" id="ARBA00022692"/>
    </source>
</evidence>
<sequence>MIDKKESNKWLTLIILLTGTLLPPLDFFIVNIAIPEIQKGLDTSSAVTQLIVSIYAISYAVTLVFGGRLGDIYGRKLIFIVGLIGFGLASAISGFAINSFTLVFGRLLQGIFAAIMAPQSLAIIRIIFHDKDRTRAMVIYGATVGLASAIGQALGGVLIDINLLDLGWRSIFIINIPIIIIALPAALFFIDENKQLNTHGIDMKGAFILITGLTALIIPLIEGREQGFPLWCIFLFLLSFLILWIFWKYEKDTRKKGSSSLVVPSIFKNKGLCRCLLSTCLFFSIMPFFLTFSIYQQSVLGFGPMDNSIGILPLGIGCLIGPFLNPGISRYFGNNTFTLGTYIEGLSLITISIIVCTGFHYLFFIPLFTLGFGQGLALPAIVKLTVEQVDVKYAGLAAGLVNSTLQISGALSVAVVGGVFFWISSSNTSDKIRDAFAIELILIAILLIISGSISKRNHLLRKSW</sequence>
<evidence type="ECO:0000313" key="7">
    <source>
        <dbReference type="EMBL" id="ORM94960.1"/>
    </source>
</evidence>
<feature type="domain" description="Major facilitator superfamily (MFS) profile" evidence="6">
    <location>
        <begin position="12"/>
        <end position="458"/>
    </location>
</feature>
<dbReference type="RefSeq" id="WP_084876786.1">
    <property type="nucleotide sequence ID" value="NZ_MLJI01000001.1"/>
</dbReference>
<keyword evidence="2 5" id="KW-0812">Transmembrane</keyword>
<dbReference type="STRING" id="55209.HA50_17055"/>
<proteinExistence type="predicted"/>
<dbReference type="Gene3D" id="1.20.1250.20">
    <property type="entry name" value="MFS general substrate transporter like domains"/>
    <property type="match status" value="2"/>
</dbReference>
<feature type="transmembrane region" description="Helical" evidence="5">
    <location>
        <begin position="307"/>
        <end position="324"/>
    </location>
</feature>
<feature type="transmembrane region" description="Helical" evidence="5">
    <location>
        <begin position="77"/>
        <end position="97"/>
    </location>
</feature>
<protein>
    <recommendedName>
        <fullName evidence="6">Major facilitator superfamily (MFS) profile domain-containing protein</fullName>
    </recommendedName>
</protein>
<feature type="transmembrane region" description="Helical" evidence="5">
    <location>
        <begin position="435"/>
        <end position="454"/>
    </location>
</feature>
<accession>A0A1X1EY56</accession>
<organism evidence="7 8">
    <name type="scientific">Pantoea cypripedii</name>
    <name type="common">Pectobacterium cypripedii</name>
    <name type="synonym">Erwinia cypripedii</name>
    <dbReference type="NCBI Taxonomy" id="55209"/>
    <lineage>
        <taxon>Bacteria</taxon>
        <taxon>Pseudomonadati</taxon>
        <taxon>Pseudomonadota</taxon>
        <taxon>Gammaproteobacteria</taxon>
        <taxon>Enterobacterales</taxon>
        <taxon>Erwiniaceae</taxon>
        <taxon>Pantoea</taxon>
    </lineage>
</organism>
<feature type="transmembrane region" description="Helical" evidence="5">
    <location>
        <begin position="46"/>
        <end position="65"/>
    </location>
</feature>
<dbReference type="PROSITE" id="PS50850">
    <property type="entry name" value="MFS"/>
    <property type="match status" value="1"/>
</dbReference>
<gene>
    <name evidence="7" type="ORF">HA50_17055</name>
</gene>
<feature type="transmembrane region" description="Helical" evidence="5">
    <location>
        <begin position="227"/>
        <end position="247"/>
    </location>
</feature>
<evidence type="ECO:0000256" key="3">
    <source>
        <dbReference type="ARBA" id="ARBA00022989"/>
    </source>
</evidence>
<dbReference type="AlphaFoldDB" id="A0A1X1EY56"/>
<feature type="transmembrane region" description="Helical" evidence="5">
    <location>
        <begin position="103"/>
        <end position="124"/>
    </location>
</feature>
<dbReference type="CDD" id="cd17321">
    <property type="entry name" value="MFS_MMR_MDR_like"/>
    <property type="match status" value="1"/>
</dbReference>
<dbReference type="InterPro" id="IPR020846">
    <property type="entry name" value="MFS_dom"/>
</dbReference>
<comment type="caution">
    <text evidence="7">The sequence shown here is derived from an EMBL/GenBank/DDBJ whole genome shotgun (WGS) entry which is preliminary data.</text>
</comment>
<dbReference type="PANTHER" id="PTHR42718">
    <property type="entry name" value="MAJOR FACILITATOR SUPERFAMILY MULTIDRUG TRANSPORTER MFSC"/>
    <property type="match status" value="1"/>
</dbReference>
<keyword evidence="4 5" id="KW-0472">Membrane</keyword>
<dbReference type="Pfam" id="PF07690">
    <property type="entry name" value="MFS_1"/>
    <property type="match status" value="1"/>
</dbReference>
<evidence type="ECO:0000256" key="1">
    <source>
        <dbReference type="ARBA" id="ARBA00004141"/>
    </source>
</evidence>
<feature type="transmembrane region" description="Helical" evidence="5">
    <location>
        <begin position="275"/>
        <end position="295"/>
    </location>
</feature>